<reference evidence="1 2" key="1">
    <citation type="submission" date="2017-01" db="EMBL/GenBank/DDBJ databases">
        <authorList>
            <consortium name="Urmite Genomes"/>
        </authorList>
    </citation>
    <scope>NUCLEOTIDE SEQUENCE [LARGE SCALE GENOMIC DNA]</scope>
    <source>
        <strain evidence="1 2">AB57</strain>
    </source>
</reference>
<evidence type="ECO:0000313" key="2">
    <source>
        <dbReference type="Proteomes" id="UP000240988"/>
    </source>
</evidence>
<gene>
    <name evidence="1" type="ORF">MRAB57_5422</name>
</gene>
<name>A0A2U3P1K4_9MYCO</name>
<evidence type="ECO:0000313" key="1">
    <source>
        <dbReference type="EMBL" id="SPM37575.1"/>
    </source>
</evidence>
<accession>A0A2U3P1K4</accession>
<sequence length="60" mass="6950">MQTREVSPLTGRDEEFTPTQLVLFATVSVHIGIRAQICGRDWPWWGRGGELEMCDGWRWS</sequence>
<protein>
    <submittedName>
        <fullName evidence="1">Mycobacterium rhizamassiliense ORFan</fullName>
    </submittedName>
</protein>
<dbReference type="Proteomes" id="UP000240988">
    <property type="component" value="Unassembled WGS sequence"/>
</dbReference>
<dbReference type="EMBL" id="FUFA01000006">
    <property type="protein sequence ID" value="SPM37575.1"/>
    <property type="molecule type" value="Genomic_DNA"/>
</dbReference>
<dbReference type="AlphaFoldDB" id="A0A2U3P1K4"/>
<organism evidence="1 2">
    <name type="scientific">Mycobacterium rhizamassiliense</name>
    <dbReference type="NCBI Taxonomy" id="1841860"/>
    <lineage>
        <taxon>Bacteria</taxon>
        <taxon>Bacillati</taxon>
        <taxon>Actinomycetota</taxon>
        <taxon>Actinomycetes</taxon>
        <taxon>Mycobacteriales</taxon>
        <taxon>Mycobacteriaceae</taxon>
        <taxon>Mycobacterium</taxon>
    </lineage>
</organism>
<proteinExistence type="predicted"/>
<keyword evidence="2" id="KW-1185">Reference proteome</keyword>
<dbReference type="STRING" id="1841860.GCA_900157375_05425"/>